<feature type="non-terminal residue" evidence="11">
    <location>
        <position position="239"/>
    </location>
</feature>
<evidence type="ECO:0000256" key="1">
    <source>
        <dbReference type="ARBA" id="ARBA00000013"/>
    </source>
</evidence>
<evidence type="ECO:0000256" key="2">
    <source>
        <dbReference type="ARBA" id="ARBA00000909"/>
    </source>
</evidence>
<dbReference type="EMBL" id="HQ130737">
    <property type="protein sequence ID" value="ADQ43542.1"/>
    <property type="molecule type" value="mRNA"/>
</dbReference>
<dbReference type="GO" id="GO:0000166">
    <property type="term" value="F:nucleotide binding"/>
    <property type="evidence" value="ECO:0007669"/>
    <property type="project" value="UniProtKB-KW"/>
</dbReference>
<keyword evidence="9" id="KW-0413">Isomerase</keyword>
<protein>
    <recommendedName>
        <fullName evidence="3">NAD(P)H-hydrate epimerase</fullName>
        <ecNumber evidence="3">5.1.99.6</ecNumber>
    </recommendedName>
</protein>
<evidence type="ECO:0000256" key="6">
    <source>
        <dbReference type="ARBA" id="ARBA00022857"/>
    </source>
</evidence>
<dbReference type="InterPro" id="IPR004443">
    <property type="entry name" value="YjeF_N_dom"/>
</dbReference>
<evidence type="ECO:0000256" key="7">
    <source>
        <dbReference type="ARBA" id="ARBA00022958"/>
    </source>
</evidence>
<keyword evidence="11" id="KW-0449">Lipoprotein</keyword>
<proteinExistence type="evidence at transcript level"/>
<dbReference type="GO" id="GO:0046872">
    <property type="term" value="F:metal ion binding"/>
    <property type="evidence" value="ECO:0007669"/>
    <property type="project" value="UniProtKB-KW"/>
</dbReference>
<dbReference type="PANTHER" id="PTHR13232:SF10">
    <property type="entry name" value="NAD(P)H-HYDRATE EPIMERASE"/>
    <property type="match status" value="1"/>
</dbReference>
<dbReference type="AlphaFoldDB" id="E5KHE2"/>
<dbReference type="PROSITE" id="PS51385">
    <property type="entry name" value="YJEF_N"/>
    <property type="match status" value="1"/>
</dbReference>
<dbReference type="NCBIfam" id="TIGR00197">
    <property type="entry name" value="yjeF_nterm"/>
    <property type="match status" value="1"/>
</dbReference>
<dbReference type="GO" id="GO:0052856">
    <property type="term" value="F:NAD(P)HX epimerase activity"/>
    <property type="evidence" value="ECO:0007669"/>
    <property type="project" value="UniProtKB-EC"/>
</dbReference>
<dbReference type="SUPFAM" id="SSF64153">
    <property type="entry name" value="YjeF N-terminal domain-like"/>
    <property type="match status" value="1"/>
</dbReference>
<dbReference type="Gene3D" id="3.40.50.10260">
    <property type="entry name" value="YjeF N-terminal domain"/>
    <property type="match status" value="1"/>
</dbReference>
<evidence type="ECO:0000256" key="8">
    <source>
        <dbReference type="ARBA" id="ARBA00023027"/>
    </source>
</evidence>
<evidence type="ECO:0000256" key="5">
    <source>
        <dbReference type="ARBA" id="ARBA00022741"/>
    </source>
</evidence>
<comment type="catalytic activity">
    <reaction evidence="1">
        <text>(6R)-NADHX = (6S)-NADHX</text>
        <dbReference type="Rhea" id="RHEA:32215"/>
        <dbReference type="ChEBI" id="CHEBI:64074"/>
        <dbReference type="ChEBI" id="CHEBI:64075"/>
        <dbReference type="EC" id="5.1.99.6"/>
    </reaction>
</comment>
<sequence>MSISKGPAVKFLSKEEASKIDEELGSKYKITIVQLLELAGYSCSLAFGEFYPAKKLAKSKILVCCGVTHNGGIGLVTARHLKLYGYTVDIYHPKKSDKEIFGALVEQCQALEIPMVGTLPTVNDIDINYPYIIDALFGYSFNPPVDQEFVPIYEALQKVKSSICSIDIPCGWDVEKGPIDEKSIKPDLLISLNAPKMCANLFKGKSHLIVGRYIPVELQNRFNFNIPQYPPTGVYYKLK</sequence>
<organism evidence="11">
    <name type="scientific">Allonemobius socius</name>
    <dbReference type="NCBI Taxonomy" id="208665"/>
    <lineage>
        <taxon>Eukaryota</taxon>
        <taxon>Metazoa</taxon>
        <taxon>Ecdysozoa</taxon>
        <taxon>Arthropoda</taxon>
        <taxon>Hexapoda</taxon>
        <taxon>Insecta</taxon>
        <taxon>Pterygota</taxon>
        <taxon>Neoptera</taxon>
        <taxon>Polyneoptera</taxon>
        <taxon>Orthoptera</taxon>
        <taxon>Ensifera</taxon>
        <taxon>Gryllidea</taxon>
        <taxon>Grylloidea</taxon>
        <taxon>Trigonidiidae</taxon>
        <taxon>Nemobiinae</taxon>
        <taxon>Allonemobius</taxon>
        <taxon>Allonemobius socius complex</taxon>
    </lineage>
</organism>
<dbReference type="Pfam" id="PF03853">
    <property type="entry name" value="YjeF_N"/>
    <property type="match status" value="1"/>
</dbReference>
<dbReference type="GO" id="GO:0005739">
    <property type="term" value="C:mitochondrion"/>
    <property type="evidence" value="ECO:0007669"/>
    <property type="project" value="TreeGrafter"/>
</dbReference>
<keyword evidence="5" id="KW-0547">Nucleotide-binding</keyword>
<evidence type="ECO:0000259" key="10">
    <source>
        <dbReference type="PROSITE" id="PS51385"/>
    </source>
</evidence>
<keyword evidence="8" id="KW-0520">NAD</keyword>
<feature type="domain" description="YjeF N-terminal" evidence="10">
    <location>
        <begin position="17"/>
        <end position="226"/>
    </location>
</feature>
<dbReference type="InterPro" id="IPR036652">
    <property type="entry name" value="YjeF_N_dom_sf"/>
</dbReference>
<dbReference type="InterPro" id="IPR032976">
    <property type="entry name" value="YJEFN_prot_NAXE-like"/>
</dbReference>
<evidence type="ECO:0000256" key="9">
    <source>
        <dbReference type="ARBA" id="ARBA00023235"/>
    </source>
</evidence>
<evidence type="ECO:0000256" key="3">
    <source>
        <dbReference type="ARBA" id="ARBA00012228"/>
    </source>
</evidence>
<keyword evidence="4" id="KW-0479">Metal-binding</keyword>
<reference evidence="11" key="1">
    <citation type="journal article" date="2011" name="Mol. Biol. Evol.">
        <title>Comparative proteomics uncovers the signature of natural selection acting on the ejaculate proteomes of two cricket species isolated by postmating, prezygotic phenotypes.</title>
        <authorList>
            <person name="Marshall J.L."/>
            <person name="Huestis D.L."/>
            <person name="Garcia C."/>
            <person name="Hiromasa Y."/>
            <person name="Wheeler S."/>
            <person name="Noh S."/>
            <person name="Tomich J.M."/>
            <person name="Howard D.J."/>
        </authorList>
    </citation>
    <scope>NUCLEOTIDE SEQUENCE</scope>
</reference>
<evidence type="ECO:0000256" key="4">
    <source>
        <dbReference type="ARBA" id="ARBA00022723"/>
    </source>
</evidence>
<name>E5KHE2_9ORTH</name>
<dbReference type="EC" id="5.1.99.6" evidence="3"/>
<keyword evidence="7" id="KW-0630">Potassium</keyword>
<comment type="catalytic activity">
    <reaction evidence="2">
        <text>(6R)-NADPHX = (6S)-NADPHX</text>
        <dbReference type="Rhea" id="RHEA:32227"/>
        <dbReference type="ChEBI" id="CHEBI:64076"/>
        <dbReference type="ChEBI" id="CHEBI:64077"/>
        <dbReference type="EC" id="5.1.99.6"/>
    </reaction>
</comment>
<accession>E5KHE2</accession>
<dbReference type="PANTHER" id="PTHR13232">
    <property type="entry name" value="NAD(P)H-HYDRATE EPIMERASE"/>
    <property type="match status" value="1"/>
</dbReference>
<keyword evidence="6" id="KW-0521">NADP</keyword>
<evidence type="ECO:0000313" key="11">
    <source>
        <dbReference type="EMBL" id="ADQ43542.1"/>
    </source>
</evidence>